<name>A0A917GWH7_9BACL</name>
<sequence>MGARQKGKTWKRLLSFAVAGTVASSLVVSSPAYPLSAAGTNSVQNPGFEAGNLSGWADFSGANVVTAFDQVRSGSYAVRTTGLIEQTIGGLSPNTTYMLTGWAKGSSVNVDGRIGVKDYGGNELQKEIRSVSYTNAVLVFTTGPSDTSTKIFLWNANGVGELYGDDFTLEQVTNYAVNGGFESGSAAPWSSGAAIVSSGQRTGAKAVSTSNSAELTVTGLSPNTMYSLIGYAKAGSAGVTARVGVKNYGGSENNLPVTSTGWTQVSIPFLTGGSNTSATIYLWNPAGSGTVFGDDFFVTRVKTDYSTPNQDISFTSSDSVLNDNFAWAKSQAKSYMTSGLGNNFASYWNGYTFRSALYSRDFAHASLGAHLLGMDAENYQTLQKFAASANASRKWYPLWALNFSDVVPYYTDYNSDTSFVREIPAVFELTEKGYKQYLWTGNTDYINDPALVTYYEKSVNDFIALHDANGNGIADEGGTGDIFKGTATYNENPSAHLKEAGDAIGSQYQALLAYSQIQSARGDSAGSGVTAGKASSLKSLFNSTWVNTSSNRFIRGWYDSTKYDNFGKENSWFMPMKLITNPGSTNNNYLDYIDSQVKGLAPFNIEAYTYLPETFFPYQQNDRGVYWLKYIGNSRSTYPEVGFTVVGHTVEGLMGVVPDAPNHKVETLSHLPESVTWGEVNHVAVGDHDLKVKHEGVGRTTLTHNYGSQPLQWEATFPGTHSQLFINDVAQPASTKVVNGVAVSSVTVSVPVGSSIVVRANIAANLIKNAGFEAGTADWTFTSGTGIASNIPHSGSKLAYLDAGTAKQISQSFMIPESGTYTLKAWVAAGGSGGVLGVKVNGSAAGSVAIPNVTAYNEQSITGIVLNAGDSVQVYVTGPTSQWINVDDFSFTKQ</sequence>
<dbReference type="RefSeq" id="WP_188887867.1">
    <property type="nucleotide sequence ID" value="NZ_BMHY01000001.1"/>
</dbReference>
<dbReference type="SUPFAM" id="SSF48208">
    <property type="entry name" value="Six-hairpin glycosidases"/>
    <property type="match status" value="1"/>
</dbReference>
<dbReference type="InterPro" id="IPR008979">
    <property type="entry name" value="Galactose-bd-like_sf"/>
</dbReference>
<proteinExistence type="predicted"/>
<dbReference type="InterPro" id="IPR005084">
    <property type="entry name" value="CBM6"/>
</dbReference>
<dbReference type="InterPro" id="IPR003305">
    <property type="entry name" value="CenC_carb-bd"/>
</dbReference>
<dbReference type="AlphaFoldDB" id="A0A917GWH7"/>
<dbReference type="Proteomes" id="UP000600247">
    <property type="component" value="Unassembled WGS sequence"/>
</dbReference>
<feature type="domain" description="CBM6" evidence="2">
    <location>
        <begin position="770"/>
        <end position="892"/>
    </location>
</feature>
<accession>A0A917GWH7</accession>
<dbReference type="Pfam" id="PF02018">
    <property type="entry name" value="CBM_4_9"/>
    <property type="match status" value="2"/>
</dbReference>
<organism evidence="3 4">
    <name type="scientific">Paenibacillus radicis</name>
    <name type="common">ex Gao et al. 2016</name>
    <dbReference type="NCBI Taxonomy" id="1737354"/>
    <lineage>
        <taxon>Bacteria</taxon>
        <taxon>Bacillati</taxon>
        <taxon>Bacillota</taxon>
        <taxon>Bacilli</taxon>
        <taxon>Bacillales</taxon>
        <taxon>Paenibacillaceae</taxon>
        <taxon>Paenibacillus</taxon>
    </lineage>
</organism>
<evidence type="ECO:0000313" key="3">
    <source>
        <dbReference type="EMBL" id="GGG59604.1"/>
    </source>
</evidence>
<dbReference type="GO" id="GO:0005975">
    <property type="term" value="P:carbohydrate metabolic process"/>
    <property type="evidence" value="ECO:0007669"/>
    <property type="project" value="InterPro"/>
</dbReference>
<dbReference type="GO" id="GO:0016798">
    <property type="term" value="F:hydrolase activity, acting on glycosyl bonds"/>
    <property type="evidence" value="ECO:0007669"/>
    <property type="project" value="InterPro"/>
</dbReference>
<dbReference type="InterPro" id="IPR008928">
    <property type="entry name" value="6-hairpin_glycosidase_sf"/>
</dbReference>
<comment type="caution">
    <text evidence="3">The sequence shown here is derived from an EMBL/GenBank/DDBJ whole genome shotgun (WGS) entry which is preliminary data.</text>
</comment>
<dbReference type="PROSITE" id="PS51175">
    <property type="entry name" value="CBM6"/>
    <property type="match status" value="1"/>
</dbReference>
<dbReference type="EMBL" id="BMHY01000001">
    <property type="protein sequence ID" value="GGG59604.1"/>
    <property type="molecule type" value="Genomic_DNA"/>
</dbReference>
<dbReference type="Gene3D" id="2.60.120.260">
    <property type="entry name" value="Galactose-binding domain-like"/>
    <property type="match status" value="3"/>
</dbReference>
<keyword evidence="4" id="KW-1185">Reference proteome</keyword>
<evidence type="ECO:0000256" key="1">
    <source>
        <dbReference type="ARBA" id="ARBA00022801"/>
    </source>
</evidence>
<dbReference type="SUPFAM" id="SSF49785">
    <property type="entry name" value="Galactose-binding domain-like"/>
    <property type="match status" value="3"/>
</dbReference>
<dbReference type="GO" id="GO:0030246">
    <property type="term" value="F:carbohydrate binding"/>
    <property type="evidence" value="ECO:0007669"/>
    <property type="project" value="InterPro"/>
</dbReference>
<evidence type="ECO:0000313" key="4">
    <source>
        <dbReference type="Proteomes" id="UP000600247"/>
    </source>
</evidence>
<protein>
    <recommendedName>
        <fullName evidence="2">CBM6 domain-containing protein</fullName>
    </recommendedName>
</protein>
<reference evidence="3 4" key="1">
    <citation type="journal article" date="2014" name="Int. J. Syst. Evol. Microbiol.">
        <title>Complete genome sequence of Corynebacterium casei LMG S-19264T (=DSM 44701T), isolated from a smear-ripened cheese.</title>
        <authorList>
            <consortium name="US DOE Joint Genome Institute (JGI-PGF)"/>
            <person name="Walter F."/>
            <person name="Albersmeier A."/>
            <person name="Kalinowski J."/>
            <person name="Ruckert C."/>
        </authorList>
    </citation>
    <scope>NUCLEOTIDE SEQUENCE [LARGE SCALE GENOMIC DNA]</scope>
    <source>
        <strain evidence="3 4">CGMCC 1.15286</strain>
    </source>
</reference>
<keyword evidence="1" id="KW-0378">Hydrolase</keyword>
<gene>
    <name evidence="3" type="ORF">GCM10010918_10980</name>
</gene>
<evidence type="ECO:0000259" key="2">
    <source>
        <dbReference type="PROSITE" id="PS51175"/>
    </source>
</evidence>